<sequence length="95" mass="10378">MTQAIGMIETKGLAISIVVADSMLKAADVKIVRQETIDLALVTIAIEGDLEAVHEAIHVGLKIAKQFNKFISYNIVPRPDDPVVKLVREISKKPT</sequence>
<dbReference type="CDD" id="cd07045">
    <property type="entry name" value="BMC_CcmK_like"/>
    <property type="match status" value="1"/>
</dbReference>
<dbReference type="PANTHER" id="PTHR33941">
    <property type="entry name" value="PROPANEDIOL UTILIZATION PROTEIN PDUA"/>
    <property type="match status" value="1"/>
</dbReference>
<evidence type="ECO:0000259" key="4">
    <source>
        <dbReference type="PROSITE" id="PS51930"/>
    </source>
</evidence>
<dbReference type="InterPro" id="IPR050575">
    <property type="entry name" value="BMC_shell"/>
</dbReference>
<reference evidence="5 6" key="1">
    <citation type="submission" date="2018-12" db="EMBL/GenBank/DDBJ databases">
        <title>Lysinibacillus antri sp. nov., isolated from a cave soil.</title>
        <authorList>
            <person name="Narsing Rao M.P."/>
            <person name="Zhang H."/>
            <person name="Dong Z.-Y."/>
            <person name="Niu X.-K."/>
            <person name="Zhang K."/>
            <person name="Fang B.-Z."/>
            <person name="Kang Y.-Q."/>
            <person name="Xiao M."/>
            <person name="Li W.-J."/>
        </authorList>
    </citation>
    <scope>NUCLEOTIDE SEQUENCE [LARGE SCALE GENOMIC DNA]</scope>
    <source>
        <strain evidence="5 6">SYSU K30002</strain>
    </source>
</reference>
<gene>
    <name evidence="5" type="ORF">EK386_03425</name>
</gene>
<dbReference type="SMART" id="SM00877">
    <property type="entry name" value="BMC"/>
    <property type="match status" value="1"/>
</dbReference>
<evidence type="ECO:0000313" key="6">
    <source>
        <dbReference type="Proteomes" id="UP000287910"/>
    </source>
</evidence>
<dbReference type="EMBL" id="RYYR01000003">
    <property type="protein sequence ID" value="RUL55880.1"/>
    <property type="molecule type" value="Genomic_DNA"/>
</dbReference>
<dbReference type="PROSITE" id="PS51930">
    <property type="entry name" value="BMC_2"/>
    <property type="match status" value="1"/>
</dbReference>
<dbReference type="InterPro" id="IPR044872">
    <property type="entry name" value="CcmK/CsoS1_BMC"/>
</dbReference>
<dbReference type="InterPro" id="IPR000249">
    <property type="entry name" value="BMC_dom"/>
</dbReference>
<evidence type="ECO:0000313" key="5">
    <source>
        <dbReference type="EMBL" id="RUL55880.1"/>
    </source>
</evidence>
<organism evidence="5 6">
    <name type="scientific">Lysinibacillus antri</name>
    <dbReference type="NCBI Taxonomy" id="2498145"/>
    <lineage>
        <taxon>Bacteria</taxon>
        <taxon>Bacillati</taxon>
        <taxon>Bacillota</taxon>
        <taxon>Bacilli</taxon>
        <taxon>Bacillales</taxon>
        <taxon>Bacillaceae</taxon>
        <taxon>Lysinibacillus</taxon>
    </lineage>
</organism>
<comment type="caution">
    <text evidence="5">The sequence shown here is derived from an EMBL/GenBank/DDBJ whole genome shotgun (WGS) entry which is preliminary data.</text>
</comment>
<keyword evidence="6" id="KW-1185">Reference proteome</keyword>
<dbReference type="GO" id="GO:0031469">
    <property type="term" value="C:bacterial microcompartment"/>
    <property type="evidence" value="ECO:0007669"/>
    <property type="project" value="UniProtKB-SubCell"/>
</dbReference>
<feature type="domain" description="BMC" evidence="4">
    <location>
        <begin position="4"/>
        <end position="88"/>
    </location>
</feature>
<keyword evidence="2" id="KW-1283">Bacterial microcompartment</keyword>
<dbReference type="AlphaFoldDB" id="A0A3S0RXF4"/>
<dbReference type="Pfam" id="PF00936">
    <property type="entry name" value="BMC"/>
    <property type="match status" value="1"/>
</dbReference>
<evidence type="ECO:0000256" key="1">
    <source>
        <dbReference type="ARBA" id="ARBA00024322"/>
    </source>
</evidence>
<comment type="similarity">
    <text evidence="3">Belongs to the bacterial microcompartments protein family.</text>
</comment>
<dbReference type="SUPFAM" id="SSF143414">
    <property type="entry name" value="CcmK-like"/>
    <property type="match status" value="1"/>
</dbReference>
<proteinExistence type="inferred from homology"/>
<protein>
    <submittedName>
        <fullName evidence="5">BMC domain-containing protein</fullName>
    </submittedName>
</protein>
<evidence type="ECO:0000256" key="2">
    <source>
        <dbReference type="ARBA" id="ARBA00024446"/>
    </source>
</evidence>
<dbReference type="RefSeq" id="WP_126657627.1">
    <property type="nucleotide sequence ID" value="NZ_RYYR01000003.1"/>
</dbReference>
<dbReference type="Proteomes" id="UP000287910">
    <property type="component" value="Unassembled WGS sequence"/>
</dbReference>
<evidence type="ECO:0000256" key="3">
    <source>
        <dbReference type="PROSITE-ProRule" id="PRU01278"/>
    </source>
</evidence>
<accession>A0A3S0RXF4</accession>
<dbReference type="Gene3D" id="3.30.70.1710">
    <property type="match status" value="1"/>
</dbReference>
<dbReference type="InterPro" id="IPR037233">
    <property type="entry name" value="CcmK-like_sf"/>
</dbReference>
<dbReference type="PANTHER" id="PTHR33941:SF11">
    <property type="entry name" value="BACTERIAL MICROCOMPARTMENT SHELL PROTEIN PDUJ"/>
    <property type="match status" value="1"/>
</dbReference>
<comment type="subcellular location">
    <subcellularLocation>
        <location evidence="1">Bacterial microcompartment</location>
    </subcellularLocation>
</comment>
<name>A0A3S0RXF4_9BACI</name>